<evidence type="ECO:0000313" key="2">
    <source>
        <dbReference type="Proteomes" id="UP000323400"/>
    </source>
</evidence>
<dbReference type="EMBL" id="MK813938">
    <property type="protein sequence ID" value="QEG08416.1"/>
    <property type="molecule type" value="Genomic_DNA"/>
</dbReference>
<reference evidence="1 2" key="1">
    <citation type="submission" date="2019-04" db="EMBL/GenBank/DDBJ databases">
        <title>Nine Novel Phages from a Plateau Lake in Southwest China Provide Insights into Aeromonas Phage Diversity.</title>
        <authorList>
            <person name="Xiao W."/>
            <person name="Bai M."/>
            <person name="Wang Y."/>
            <person name="Cui X."/>
        </authorList>
    </citation>
    <scope>NUCLEOTIDE SEQUENCE [LARGE SCALE GENOMIC DNA]</scope>
</reference>
<dbReference type="KEGG" id="vg:55616869"/>
<organism evidence="1 2">
    <name type="scientific">Aeromonas phage 2L372X</name>
    <dbReference type="NCBI Taxonomy" id="2588515"/>
    <lineage>
        <taxon>Viruses</taxon>
        <taxon>Duplodnaviria</taxon>
        <taxon>Heunggongvirae</taxon>
        <taxon>Uroviricota</taxon>
        <taxon>Caudoviricetes</taxon>
        <taxon>Plateaulakevirus</taxon>
        <taxon>Plateaulakevirus pv2L372X</taxon>
    </lineage>
</organism>
<name>A0A5B9N708_9CAUD</name>
<dbReference type="GeneID" id="55616869"/>
<gene>
    <name evidence="1" type="primary">2L372X_163</name>
</gene>
<dbReference type="RefSeq" id="YP_009846501.1">
    <property type="nucleotide sequence ID" value="NC_048770.1"/>
</dbReference>
<evidence type="ECO:0000313" key="1">
    <source>
        <dbReference type="EMBL" id="QEG08416.1"/>
    </source>
</evidence>
<proteinExistence type="predicted"/>
<protein>
    <submittedName>
        <fullName evidence="1">Uncharacterized protein</fullName>
    </submittedName>
</protein>
<keyword evidence="2" id="KW-1185">Reference proteome</keyword>
<sequence length="51" mass="6278">MPSLVDDDNHEYHFSDSYSQIYIEDVNYNYSVWLTKQDLLNMLKLFEEREE</sequence>
<dbReference type="Proteomes" id="UP000323400">
    <property type="component" value="Segment"/>
</dbReference>
<accession>A0A5B9N708</accession>